<dbReference type="WBParaSite" id="ACRNAN_scaffold2034.g11039.t1">
    <property type="protein sequence ID" value="ACRNAN_scaffold2034.g11039.t1"/>
    <property type="gene ID" value="ACRNAN_scaffold2034.g11039"/>
</dbReference>
<comment type="subcellular location">
    <subcellularLocation>
        <location evidence="1">Chromosome</location>
        <location evidence="1">Centromere</location>
    </subcellularLocation>
</comment>
<keyword evidence="3" id="KW-0158">Chromosome</keyword>
<keyword evidence="7" id="KW-0131">Cell cycle</keyword>
<feature type="coiled-coil region" evidence="9">
    <location>
        <begin position="211"/>
        <end position="273"/>
    </location>
</feature>
<evidence type="ECO:0000313" key="13">
    <source>
        <dbReference type="WBParaSite" id="ACRNAN_scaffold2034.g11039.t1"/>
    </source>
</evidence>
<evidence type="ECO:0000256" key="8">
    <source>
        <dbReference type="ARBA" id="ARBA00023328"/>
    </source>
</evidence>
<keyword evidence="5" id="KW-0498">Mitosis</keyword>
<keyword evidence="4" id="KW-0132">Cell division</keyword>
<comment type="similarity">
    <text evidence="2">Belongs to the NUF2 family.</text>
</comment>
<organism evidence="12 13">
    <name type="scientific">Acrobeloides nanus</name>
    <dbReference type="NCBI Taxonomy" id="290746"/>
    <lineage>
        <taxon>Eukaryota</taxon>
        <taxon>Metazoa</taxon>
        <taxon>Ecdysozoa</taxon>
        <taxon>Nematoda</taxon>
        <taxon>Chromadorea</taxon>
        <taxon>Rhabditida</taxon>
        <taxon>Tylenchina</taxon>
        <taxon>Cephalobomorpha</taxon>
        <taxon>Cephaloboidea</taxon>
        <taxon>Cephalobidae</taxon>
        <taxon>Acrobeloides</taxon>
    </lineage>
</organism>
<dbReference type="GO" id="GO:0031262">
    <property type="term" value="C:Ndc80 complex"/>
    <property type="evidence" value="ECO:0007669"/>
    <property type="project" value="InterPro"/>
</dbReference>
<evidence type="ECO:0000256" key="10">
    <source>
        <dbReference type="SAM" id="MobiDB-lite"/>
    </source>
</evidence>
<proteinExistence type="inferred from homology"/>
<dbReference type="InterPro" id="IPR038275">
    <property type="entry name" value="Nuf2_N_sf"/>
</dbReference>
<feature type="domain" description="Kinetochore protein Nuf2 N-terminal" evidence="11">
    <location>
        <begin position="54"/>
        <end position="137"/>
    </location>
</feature>
<evidence type="ECO:0000256" key="3">
    <source>
        <dbReference type="ARBA" id="ARBA00022454"/>
    </source>
</evidence>
<evidence type="ECO:0000256" key="1">
    <source>
        <dbReference type="ARBA" id="ARBA00004584"/>
    </source>
</evidence>
<evidence type="ECO:0000256" key="2">
    <source>
        <dbReference type="ARBA" id="ARBA00005498"/>
    </source>
</evidence>
<evidence type="ECO:0000256" key="5">
    <source>
        <dbReference type="ARBA" id="ARBA00022776"/>
    </source>
</evidence>
<feature type="region of interest" description="Disordered" evidence="10">
    <location>
        <begin position="333"/>
        <end position="398"/>
    </location>
</feature>
<evidence type="ECO:0000256" key="9">
    <source>
        <dbReference type="SAM" id="Coils"/>
    </source>
</evidence>
<sequence>MAPPPLDEKKIILFFNKEFNYDVGPIFQPTQKPDVYWVAYNMYKFICQSVFQLNENFFATDPEEITAGALPMLRVATALNSLLNDLQGDPANSVDFSVTDIIMPNAKKTKIFLSWLIPYYEVIRERKDYVEDLFNEIDQRRIDLQKDEFEVSMMEKQVENKRRLIEQMKRQKNEMFEKAGRLEEEIHHKKAQIAEMKGVHAKQEEQLKSFVELLKQEHATLKAEKEENSNLEKNIVQSPERLLKEIETLKEAIDEVSGKLVETEKSIRDMQRRKSELAHLMENCTALLEELARKCESKWEHFNKELHKGNTDLNELEEMNGKSIEAKKRVEQARRKQHEELQKNAHEKQQLEDEFEQKREQKAAIENEIRTEQEREKALKEENKKHQSKHKEMQEKYKEIDTKFNEAIRNYMKKSKEIKQKISEEEKIIKSTSDKMQKAIEAYKNIKSLGSIMHDQNINEVKNNENKPPNN</sequence>
<protein>
    <submittedName>
        <fullName evidence="13">Kinetochore protein Nuf2 N-terminal domain-containing protein</fullName>
    </submittedName>
</protein>
<evidence type="ECO:0000256" key="7">
    <source>
        <dbReference type="ARBA" id="ARBA00023306"/>
    </source>
</evidence>
<dbReference type="Pfam" id="PF03800">
    <property type="entry name" value="Nuf2"/>
    <property type="match status" value="1"/>
</dbReference>
<evidence type="ECO:0000313" key="12">
    <source>
        <dbReference type="Proteomes" id="UP000887540"/>
    </source>
</evidence>
<dbReference type="InterPro" id="IPR005549">
    <property type="entry name" value="Kinetochore_Nuf2_N"/>
</dbReference>
<name>A0A914D9J0_9BILA</name>
<dbReference type="Gene3D" id="1.10.418.60">
    <property type="entry name" value="Ncd80 complex, Nuf2 subunit"/>
    <property type="match status" value="1"/>
</dbReference>
<dbReference type="GO" id="GO:0051301">
    <property type="term" value="P:cell division"/>
    <property type="evidence" value="ECO:0007669"/>
    <property type="project" value="UniProtKB-KW"/>
</dbReference>
<dbReference type="Proteomes" id="UP000887540">
    <property type="component" value="Unplaced"/>
</dbReference>
<feature type="coiled-coil region" evidence="9">
    <location>
        <begin position="151"/>
        <end position="185"/>
    </location>
</feature>
<evidence type="ECO:0000256" key="4">
    <source>
        <dbReference type="ARBA" id="ARBA00022618"/>
    </source>
</evidence>
<keyword evidence="12" id="KW-1185">Reference proteome</keyword>
<evidence type="ECO:0000259" key="11">
    <source>
        <dbReference type="Pfam" id="PF03800"/>
    </source>
</evidence>
<reference evidence="13" key="1">
    <citation type="submission" date="2022-11" db="UniProtKB">
        <authorList>
            <consortium name="WormBaseParasite"/>
        </authorList>
    </citation>
    <scope>IDENTIFICATION</scope>
</reference>
<evidence type="ECO:0000256" key="6">
    <source>
        <dbReference type="ARBA" id="ARBA00023054"/>
    </source>
</evidence>
<accession>A0A914D9J0</accession>
<dbReference type="AlphaFoldDB" id="A0A914D9J0"/>
<keyword evidence="6 9" id="KW-0175">Coiled coil</keyword>
<keyword evidence="8" id="KW-0137">Centromere</keyword>